<evidence type="ECO:0000259" key="1">
    <source>
        <dbReference type="PROSITE" id="PS51819"/>
    </source>
</evidence>
<dbReference type="PANTHER" id="PTHR36437">
    <property type="entry name" value="GLYOXALASE/BLEOMYCIN RESISTANCE PROTEIN/DIOXYGENASE"/>
    <property type="match status" value="1"/>
</dbReference>
<dbReference type="SUPFAM" id="SSF54593">
    <property type="entry name" value="Glyoxalase/Bleomycin resistance protein/Dihydroxybiphenyl dioxygenase"/>
    <property type="match status" value="1"/>
</dbReference>
<dbReference type="InterPro" id="IPR004360">
    <property type="entry name" value="Glyas_Fos-R_dOase_dom"/>
</dbReference>
<proteinExistence type="predicted"/>
<sequence>MHMDLVTIVVPDYDEAVEFFRDVLGFEVAEDAPSTTNDGRPKRWVVVRPPGGGTGFLLARADGPEETARVGDQTGGRVTFFLRVDDFGAAYERLVGAGIELVGPVRDEPYGTLQVFRDPFGNLWDLLGLTSYGVGEE</sequence>
<keyword evidence="3" id="KW-1185">Reference proteome</keyword>
<name>A0A1J4N6S9_9ACTN</name>
<dbReference type="InterPro" id="IPR029068">
    <property type="entry name" value="Glyas_Bleomycin-R_OHBP_Dase"/>
</dbReference>
<feature type="domain" description="VOC" evidence="1">
    <location>
        <begin position="2"/>
        <end position="129"/>
    </location>
</feature>
<evidence type="ECO:0000313" key="2">
    <source>
        <dbReference type="EMBL" id="OIJ26671.1"/>
    </source>
</evidence>
<dbReference type="STRING" id="1844.UG56_011945"/>
<dbReference type="PROSITE" id="PS51819">
    <property type="entry name" value="VOC"/>
    <property type="match status" value="1"/>
</dbReference>
<dbReference type="AlphaFoldDB" id="A0A1J4N6S9"/>
<dbReference type="Gene3D" id="3.10.180.10">
    <property type="entry name" value="2,3-Dihydroxybiphenyl 1,2-Dioxygenase, domain 1"/>
    <property type="match status" value="1"/>
</dbReference>
<dbReference type="RefSeq" id="WP_045547993.1">
    <property type="nucleotide sequence ID" value="NZ_JZDQ02000014.1"/>
</dbReference>
<dbReference type="EMBL" id="JZDQ02000014">
    <property type="protein sequence ID" value="OIJ26671.1"/>
    <property type="molecule type" value="Genomic_DNA"/>
</dbReference>
<dbReference type="OrthoDB" id="9795306at2"/>
<protein>
    <submittedName>
        <fullName evidence="2">Extradiol dioxygenase</fullName>
    </submittedName>
</protein>
<comment type="caution">
    <text evidence="2">The sequence shown here is derived from an EMBL/GenBank/DDBJ whole genome shotgun (WGS) entry which is preliminary data.</text>
</comment>
<keyword evidence="2" id="KW-0560">Oxidoreductase</keyword>
<dbReference type="PANTHER" id="PTHR36437:SF2">
    <property type="entry name" value="GLYOXALASE_BLEOMYCIN RESISTANCE PROTEIN_DIOXYGENASE"/>
    <property type="match status" value="1"/>
</dbReference>
<organism evidence="2 3">
    <name type="scientific">Nocardioides luteus</name>
    <dbReference type="NCBI Taxonomy" id="1844"/>
    <lineage>
        <taxon>Bacteria</taxon>
        <taxon>Bacillati</taxon>
        <taxon>Actinomycetota</taxon>
        <taxon>Actinomycetes</taxon>
        <taxon>Propionibacteriales</taxon>
        <taxon>Nocardioidaceae</taxon>
        <taxon>Nocardioides</taxon>
    </lineage>
</organism>
<dbReference type="GO" id="GO:0051213">
    <property type="term" value="F:dioxygenase activity"/>
    <property type="evidence" value="ECO:0007669"/>
    <property type="project" value="UniProtKB-KW"/>
</dbReference>
<dbReference type="InterPro" id="IPR037523">
    <property type="entry name" value="VOC_core"/>
</dbReference>
<dbReference type="Proteomes" id="UP000033772">
    <property type="component" value="Unassembled WGS sequence"/>
</dbReference>
<reference evidence="2" key="1">
    <citation type="submission" date="2016-10" db="EMBL/GenBank/DDBJ databases">
        <title>Draft Genome Sequence of Nocardioides luteus Strain BAFB, an Alkane-Degrading Bacterium Isolated from JP-7 Polluted Soil.</title>
        <authorList>
            <person name="Brown L."/>
            <person name="Ruiz O.N."/>
            <person name="Gunasekera T."/>
        </authorList>
    </citation>
    <scope>NUCLEOTIDE SEQUENCE [LARGE SCALE GENOMIC DNA]</scope>
    <source>
        <strain evidence="2">BAFB</strain>
    </source>
</reference>
<accession>A0A1J4N6S9</accession>
<evidence type="ECO:0000313" key="3">
    <source>
        <dbReference type="Proteomes" id="UP000033772"/>
    </source>
</evidence>
<dbReference type="Pfam" id="PF00903">
    <property type="entry name" value="Glyoxalase"/>
    <property type="match status" value="1"/>
</dbReference>
<gene>
    <name evidence="2" type="ORF">UG56_011945</name>
</gene>
<keyword evidence="2" id="KW-0223">Dioxygenase</keyword>